<gene>
    <name evidence="2" type="ORF">Taro_029780</name>
</gene>
<accession>A0A843VEP6</accession>
<evidence type="ECO:0000256" key="1">
    <source>
        <dbReference type="ARBA" id="ARBA00006974"/>
    </source>
</evidence>
<organism evidence="2 3">
    <name type="scientific">Colocasia esculenta</name>
    <name type="common">Wild taro</name>
    <name type="synonym">Arum esculentum</name>
    <dbReference type="NCBI Taxonomy" id="4460"/>
    <lineage>
        <taxon>Eukaryota</taxon>
        <taxon>Viridiplantae</taxon>
        <taxon>Streptophyta</taxon>
        <taxon>Embryophyta</taxon>
        <taxon>Tracheophyta</taxon>
        <taxon>Spermatophyta</taxon>
        <taxon>Magnoliopsida</taxon>
        <taxon>Liliopsida</taxon>
        <taxon>Araceae</taxon>
        <taxon>Aroideae</taxon>
        <taxon>Colocasieae</taxon>
        <taxon>Colocasia</taxon>
    </lineage>
</organism>
<dbReference type="PANTHER" id="PTHR31929">
    <property type="entry name" value="SAUR-LIKE AUXIN-RESPONSIVE PROTEIN FAMILY-RELATED"/>
    <property type="match status" value="1"/>
</dbReference>
<dbReference type="Pfam" id="PF02519">
    <property type="entry name" value="Auxin_inducible"/>
    <property type="match status" value="1"/>
</dbReference>
<reference evidence="2" key="1">
    <citation type="submission" date="2017-07" db="EMBL/GenBank/DDBJ databases">
        <title>Taro Niue Genome Assembly and Annotation.</title>
        <authorList>
            <person name="Atibalentja N."/>
            <person name="Keating K."/>
            <person name="Fields C.J."/>
        </authorList>
    </citation>
    <scope>NUCLEOTIDE SEQUENCE</scope>
    <source>
        <strain evidence="2">Niue_2</strain>
        <tissue evidence="2">Leaf</tissue>
    </source>
</reference>
<dbReference type="EMBL" id="NMUH01002001">
    <property type="protein sequence ID" value="MQL97102.1"/>
    <property type="molecule type" value="Genomic_DNA"/>
</dbReference>
<name>A0A843VEP6_COLES</name>
<evidence type="ECO:0000313" key="2">
    <source>
        <dbReference type="EMBL" id="MQL97102.1"/>
    </source>
</evidence>
<sequence length="357" mass="39437">MGFGIQHFAWRPHLLRHRSSSMATDVPKGHLAVYVGESQRRFVIPLSYLKHASFQSLLQRVEEEIGFQHPMGGLTIPFAEDEYFQTPHISYQREANTLEGDGFPRVSKLQAMGLNLPTLLFCGDHLNLSGHRNHKPSPALTNIDCKMAFGYVDGHRRRLVSSQVQPADEAVKPDAHDFLRDGHYLLLFGAGIRRPLAGVARSRRSPEIRQPVVEIRPPPADFGDQKHGKAKWLIPAHERSLLSRVPSEVSAPFITYLHKDAHADGRAQASPPATALWDGMGSRRAVATVCYQVATGGAQTCRSDKTGALGIKPSVVISPECFGLRKPLDLKSSSKNARSIWGLSIPLQDTISHMEAT</sequence>
<comment type="similarity">
    <text evidence="1">Belongs to the ARG7 family.</text>
</comment>
<dbReference type="Proteomes" id="UP000652761">
    <property type="component" value="Unassembled WGS sequence"/>
</dbReference>
<dbReference type="AlphaFoldDB" id="A0A843VEP6"/>
<proteinExistence type="inferred from homology"/>
<dbReference type="GO" id="GO:0009733">
    <property type="term" value="P:response to auxin"/>
    <property type="evidence" value="ECO:0007669"/>
    <property type="project" value="InterPro"/>
</dbReference>
<dbReference type="InterPro" id="IPR003676">
    <property type="entry name" value="SAUR_fam"/>
</dbReference>
<protein>
    <submittedName>
        <fullName evidence="2">Uncharacterized protein</fullName>
    </submittedName>
</protein>
<keyword evidence="3" id="KW-1185">Reference proteome</keyword>
<comment type="caution">
    <text evidence="2">The sequence shown here is derived from an EMBL/GenBank/DDBJ whole genome shotgun (WGS) entry which is preliminary data.</text>
</comment>
<evidence type="ECO:0000313" key="3">
    <source>
        <dbReference type="Proteomes" id="UP000652761"/>
    </source>
</evidence>